<keyword evidence="1" id="KW-1133">Transmembrane helix</keyword>
<evidence type="ECO:0000313" key="3">
    <source>
        <dbReference type="Proteomes" id="UP000624703"/>
    </source>
</evidence>
<organism evidence="2 3">
    <name type="scientific">Persicirhabdus sediminis</name>
    <dbReference type="NCBI Taxonomy" id="454144"/>
    <lineage>
        <taxon>Bacteria</taxon>
        <taxon>Pseudomonadati</taxon>
        <taxon>Verrucomicrobiota</taxon>
        <taxon>Verrucomicrobiia</taxon>
        <taxon>Verrucomicrobiales</taxon>
        <taxon>Verrucomicrobiaceae</taxon>
        <taxon>Persicirhabdus</taxon>
    </lineage>
</organism>
<comment type="caution">
    <text evidence="2">The sequence shown here is derived from an EMBL/GenBank/DDBJ whole genome shotgun (WGS) entry which is preliminary data.</text>
</comment>
<evidence type="ECO:0000256" key="1">
    <source>
        <dbReference type="SAM" id="Phobius"/>
    </source>
</evidence>
<name>A0A8J7MFM4_9BACT</name>
<keyword evidence="1" id="KW-0472">Membrane</keyword>
<keyword evidence="3" id="KW-1185">Reference proteome</keyword>
<sequence>MADYEQTEKSESRRSPHTVIWSLCGGVALLMVVGFSCFHFFVAKPVHDSASRGISLIEKAASAMGIVFNEKVEIKGNTAVLAKAKIEELAVCQRKTQVIVKYKTQWWGSEKMLIVRGDFLVKAGFDLSAGGQWSIIDGRMSGDFPEAKVLSVEPVGDFEIYYSQGGIINQLSSEDHLRAFNALKNQARRDAENSDIMDEASGILRQRFRDLMDGQLLWEEQLP</sequence>
<feature type="transmembrane region" description="Helical" evidence="1">
    <location>
        <begin position="20"/>
        <end position="42"/>
    </location>
</feature>
<dbReference type="Pfam" id="PF14014">
    <property type="entry name" value="DUF4230"/>
    <property type="match status" value="1"/>
</dbReference>
<dbReference type="AlphaFoldDB" id="A0A8J7MFM4"/>
<protein>
    <submittedName>
        <fullName evidence="2">DUF4230 domain-containing protein</fullName>
    </submittedName>
</protein>
<dbReference type="InterPro" id="IPR025324">
    <property type="entry name" value="DUF4230"/>
</dbReference>
<accession>A0A8J7MFM4</accession>
<proteinExistence type="predicted"/>
<gene>
    <name evidence="2" type="ORF">JIN82_14230</name>
</gene>
<evidence type="ECO:0000313" key="2">
    <source>
        <dbReference type="EMBL" id="MBK1792317.1"/>
    </source>
</evidence>
<keyword evidence="1" id="KW-0812">Transmembrane</keyword>
<reference evidence="2" key="1">
    <citation type="submission" date="2021-01" db="EMBL/GenBank/DDBJ databases">
        <title>Modified the classification status of verrucomicrobia.</title>
        <authorList>
            <person name="Feng X."/>
        </authorList>
    </citation>
    <scope>NUCLEOTIDE SEQUENCE</scope>
    <source>
        <strain evidence="2">_KCTC 22039</strain>
    </source>
</reference>
<dbReference type="RefSeq" id="WP_200312329.1">
    <property type="nucleotide sequence ID" value="NZ_JAENIM010000044.1"/>
</dbReference>
<dbReference type="Proteomes" id="UP000624703">
    <property type="component" value="Unassembled WGS sequence"/>
</dbReference>
<dbReference type="EMBL" id="JAENIM010000044">
    <property type="protein sequence ID" value="MBK1792317.1"/>
    <property type="molecule type" value="Genomic_DNA"/>
</dbReference>